<name>A0AAE3JJU5_9SPIR</name>
<feature type="transmembrane region" description="Helical" evidence="2">
    <location>
        <begin position="45"/>
        <end position="66"/>
    </location>
</feature>
<dbReference type="EMBL" id="JAINWA010000003">
    <property type="protein sequence ID" value="MCD1655903.1"/>
    <property type="molecule type" value="Genomic_DNA"/>
</dbReference>
<keyword evidence="2" id="KW-0812">Transmembrane</keyword>
<evidence type="ECO:0000313" key="3">
    <source>
        <dbReference type="EMBL" id="MCD1655903.1"/>
    </source>
</evidence>
<reference evidence="3" key="1">
    <citation type="submission" date="2021-08" db="EMBL/GenBank/DDBJ databases">
        <title>Comparative analyses of Brucepasteria parasyntrophica and Teretinema zuelzerae.</title>
        <authorList>
            <person name="Song Y."/>
            <person name="Brune A."/>
        </authorList>
    </citation>
    <scope>NUCLEOTIDE SEQUENCE</scope>
    <source>
        <strain evidence="3">DSM 1903</strain>
    </source>
</reference>
<dbReference type="RefSeq" id="WP_230757935.1">
    <property type="nucleotide sequence ID" value="NZ_JAINWA010000003.1"/>
</dbReference>
<feature type="region of interest" description="Disordered" evidence="1">
    <location>
        <begin position="99"/>
        <end position="129"/>
    </location>
</feature>
<proteinExistence type="predicted"/>
<protein>
    <submittedName>
        <fullName evidence="3">Uncharacterized protein</fullName>
    </submittedName>
</protein>
<sequence>MKRNLSPRTLYSAGLLVAAAAVLFASCLPGPNSSALVQSADAEPAGFLLGLWHGIICVVSFIVSFFKKDVNIYETVNNGWQYNAGYLLGLMISLGGSARGSCGQKKEFPPCADGRNPRKIAQQESADEQ</sequence>
<keyword evidence="2" id="KW-0472">Membrane</keyword>
<evidence type="ECO:0000313" key="4">
    <source>
        <dbReference type="Proteomes" id="UP001198163"/>
    </source>
</evidence>
<evidence type="ECO:0000256" key="1">
    <source>
        <dbReference type="SAM" id="MobiDB-lite"/>
    </source>
</evidence>
<accession>A0AAE3JJU5</accession>
<gene>
    <name evidence="3" type="ORF">K7J14_14485</name>
</gene>
<dbReference type="PROSITE" id="PS51257">
    <property type="entry name" value="PROKAR_LIPOPROTEIN"/>
    <property type="match status" value="1"/>
</dbReference>
<keyword evidence="4" id="KW-1185">Reference proteome</keyword>
<organism evidence="3 4">
    <name type="scientific">Teretinema zuelzerae</name>
    <dbReference type="NCBI Taxonomy" id="156"/>
    <lineage>
        <taxon>Bacteria</taxon>
        <taxon>Pseudomonadati</taxon>
        <taxon>Spirochaetota</taxon>
        <taxon>Spirochaetia</taxon>
        <taxon>Spirochaetales</taxon>
        <taxon>Treponemataceae</taxon>
        <taxon>Teretinema</taxon>
    </lineage>
</organism>
<evidence type="ECO:0000256" key="2">
    <source>
        <dbReference type="SAM" id="Phobius"/>
    </source>
</evidence>
<comment type="caution">
    <text evidence="3">The sequence shown here is derived from an EMBL/GenBank/DDBJ whole genome shotgun (WGS) entry which is preliminary data.</text>
</comment>
<dbReference type="Proteomes" id="UP001198163">
    <property type="component" value="Unassembled WGS sequence"/>
</dbReference>
<keyword evidence="2" id="KW-1133">Transmembrane helix</keyword>
<dbReference type="AlphaFoldDB" id="A0AAE3JJU5"/>